<dbReference type="SUPFAM" id="SSF55874">
    <property type="entry name" value="ATPase domain of HSP90 chaperone/DNA topoisomerase II/histidine kinase"/>
    <property type="match status" value="1"/>
</dbReference>
<feature type="coiled-coil region" evidence="9">
    <location>
        <begin position="792"/>
        <end position="833"/>
    </location>
</feature>
<dbReference type="Pfam" id="PF00512">
    <property type="entry name" value="HisKA"/>
    <property type="match status" value="1"/>
</dbReference>
<dbReference type="SUPFAM" id="SSF54631">
    <property type="entry name" value="CBS-domain pair"/>
    <property type="match status" value="2"/>
</dbReference>
<feature type="domain" description="PAS" evidence="12">
    <location>
        <begin position="374"/>
        <end position="444"/>
    </location>
</feature>
<dbReference type="PROSITE" id="PS50109">
    <property type="entry name" value="HIS_KIN"/>
    <property type="match status" value="1"/>
</dbReference>
<dbReference type="SMART" id="SM00065">
    <property type="entry name" value="GAF"/>
    <property type="match status" value="1"/>
</dbReference>
<keyword evidence="9" id="KW-0175">Coiled coil</keyword>
<sequence>MQFFNKTALLPLSLDPLINRQPLIVTPTASVATVIEQMAYVRGVSCQLVAELAAATEPAAIAAEMDVGYALVMAADQLLGIFTERDLVTLVAQGTDLEGLAIAAVMSQPVITLKQAEIKSLFSVTSAFQQHQVRHLPVLDSADRLLGVITLTTLRQTLQPLNFLKLRQVGEVMTSDVVQAPAHTSVLQLAQLMADHQIGCVVITKTRFHLGHHSPMPIGIVTERDIVQLQTLGLKVSRLQADSVMSTPLFCLQPQDSLWQAHQQMQQRRIRRLGVQNEAGELVGLITQTNLLRVLDPAELLGEIEQLQQLLQARSDRLEQTNYELQQEGHERQRLEAELQLANAILAERISLQTAQLVQTNAQLKREIIERQQSEATLDRVFSITPSMLCTAGLDGYFKRLNPAFSRTLGYADADLLARPFVEFVHPGDRAATLAEVKKLAAGEQTIAFENRYRCQDGSYRWLLWNAVLQADEQIIYASARDITERKQAEALLKQERDFIAAVLNTVGALVVVLNRQGQILRFNRTCEAITGYRADEVYGRCTWDFLLLSAEKTAVKAVFQQLLRGQAPSQFENHWVSKEGIPHLITWSNTVLTNAQGRVEYVIATGLDVSERRKAERHLEQQSRQNQLLAEVTRKISQSLRLEEILRTLVTEIQQLLACDRVLIVQRQADGQGRLVDEAVLPPWPSLLSQPSVAAALLPAESLDLPKRLAQWQQVSIGERSPALSADTQVLLERFAVQSELVVPVYYQETLWGFLMLHQCDRPRQWHPADMSLVQQLADQLGIAIAQAQLLDTLEERVSQRTAELTHINQQLQQEVRDRQQTEAALRESQQKLAGILDSADEAVISIDEAQIIQLFNQGAERIFGYASAEVLGQSLDILLPEVFQASHRRYVQEFAAATAGSRRMAERSRHVVGLRKNGQTFPAEASISKLQTQQGLVFTVILKDVTDRRQAEAALSRSEEQLRLTTDALPVLIAYVDRQQRYQFNNLAYEHWFGLPRDHIRGRHVADVIGEAAYQKIQNYLVRGLAGETITYEVAMPYLTGDRWISASYIPDLQQGEVRGLFTLVSDISDRKATERLKDEFVSVVSHELRTPLTSVHGSLKLLSTGRLGALSEQGQSLVEISLKNTERLTRLINDVLDLERIESGRVSMAMQVCEAADLLSQAAQAMQSMALESNIQLAVEATAIAIWADPDHILQTLTNLLSNAIKFSPPQTTVHISVTDQPAAALFAIRDQGRGIPADKLETIFERFQQVDASDSRRRGGTGLGLAICRNIVQLHHGRIWVESHPDQGSTFYFTLPKPDH</sequence>
<feature type="domain" description="PAS" evidence="12">
    <location>
        <begin position="960"/>
        <end position="1030"/>
    </location>
</feature>
<keyword evidence="16" id="KW-1185">Reference proteome</keyword>
<dbReference type="SUPFAM" id="SSF55781">
    <property type="entry name" value="GAF domain-like"/>
    <property type="match status" value="1"/>
</dbReference>
<dbReference type="CDD" id="cd17774">
    <property type="entry name" value="CBS_two-component_sensor_histidine_kinase_repeat2"/>
    <property type="match status" value="1"/>
</dbReference>
<dbReference type="Gene3D" id="3.10.580.10">
    <property type="entry name" value="CBS-domain"/>
    <property type="match status" value="2"/>
</dbReference>
<evidence type="ECO:0000256" key="8">
    <source>
        <dbReference type="PROSITE-ProRule" id="PRU00703"/>
    </source>
</evidence>
<keyword evidence="8" id="KW-0129">CBS domain</keyword>
<dbReference type="EMBL" id="JBHZOL010000004">
    <property type="protein sequence ID" value="MFE4104816.1"/>
    <property type="molecule type" value="Genomic_DNA"/>
</dbReference>
<feature type="domain" description="CBS" evidence="14">
    <location>
        <begin position="245"/>
        <end position="304"/>
    </location>
</feature>
<dbReference type="SMART" id="SM00387">
    <property type="entry name" value="HATPase_c"/>
    <property type="match status" value="1"/>
</dbReference>
<feature type="domain" description="CBS" evidence="14">
    <location>
        <begin position="106"/>
        <end position="166"/>
    </location>
</feature>
<dbReference type="SUPFAM" id="SSF47384">
    <property type="entry name" value="Homodimeric domain of signal transducing histidine kinase"/>
    <property type="match status" value="1"/>
</dbReference>
<accession>A0ABW6I9J0</accession>
<keyword evidence="4" id="KW-0597">Phosphoprotein</keyword>
<keyword evidence="7" id="KW-0902">Two-component regulatory system</keyword>
<dbReference type="PROSITE" id="PS50046">
    <property type="entry name" value="PHYTOCHROME_2"/>
    <property type="match status" value="1"/>
</dbReference>
<dbReference type="Pfam" id="PF13426">
    <property type="entry name" value="PAS_9"/>
    <property type="match status" value="1"/>
</dbReference>
<dbReference type="Gene3D" id="3.30.450.40">
    <property type="match status" value="1"/>
</dbReference>
<dbReference type="InterPro" id="IPR004358">
    <property type="entry name" value="Sig_transdc_His_kin-like_C"/>
</dbReference>
<dbReference type="PROSITE" id="PS50113">
    <property type="entry name" value="PAC"/>
    <property type="match status" value="3"/>
</dbReference>
<evidence type="ECO:0000256" key="6">
    <source>
        <dbReference type="ARBA" id="ARBA00022777"/>
    </source>
</evidence>
<feature type="domain" description="Histidine kinase" evidence="11">
    <location>
        <begin position="1086"/>
        <end position="1303"/>
    </location>
</feature>
<comment type="caution">
    <text evidence="15">The sequence shown here is derived from an EMBL/GenBank/DDBJ whole genome shotgun (WGS) entry which is preliminary data.</text>
</comment>
<evidence type="ECO:0000256" key="9">
    <source>
        <dbReference type="SAM" id="Coils"/>
    </source>
</evidence>
<dbReference type="PROSITE" id="PS50112">
    <property type="entry name" value="PAS"/>
    <property type="match status" value="4"/>
</dbReference>
<dbReference type="InterPro" id="IPR036097">
    <property type="entry name" value="HisK_dim/P_sf"/>
</dbReference>
<evidence type="ECO:0000256" key="3">
    <source>
        <dbReference type="ARBA" id="ARBA00012438"/>
    </source>
</evidence>
<dbReference type="Gene3D" id="3.30.450.20">
    <property type="entry name" value="PAS domain"/>
    <property type="match status" value="4"/>
</dbReference>
<dbReference type="NCBIfam" id="TIGR00229">
    <property type="entry name" value="sensory_box"/>
    <property type="match status" value="4"/>
</dbReference>
<evidence type="ECO:0000313" key="16">
    <source>
        <dbReference type="Proteomes" id="UP001600165"/>
    </source>
</evidence>
<dbReference type="CDD" id="cd04620">
    <property type="entry name" value="CBS_two-component_sensor_histidine_kinase_repeat1"/>
    <property type="match status" value="1"/>
</dbReference>
<dbReference type="SMART" id="SM00086">
    <property type="entry name" value="PAC"/>
    <property type="match status" value="3"/>
</dbReference>
<feature type="coiled-coil region" evidence="9">
    <location>
        <begin position="304"/>
        <end position="345"/>
    </location>
</feature>
<organism evidence="15 16">
    <name type="scientific">Almyronema epifaneia S1</name>
    <dbReference type="NCBI Taxonomy" id="2991925"/>
    <lineage>
        <taxon>Bacteria</taxon>
        <taxon>Bacillati</taxon>
        <taxon>Cyanobacteriota</taxon>
        <taxon>Cyanophyceae</taxon>
        <taxon>Nodosilineales</taxon>
        <taxon>Nodosilineaceae</taxon>
        <taxon>Almyronema</taxon>
        <taxon>Almyronema epifaneia</taxon>
    </lineage>
</organism>
<dbReference type="InterPro" id="IPR003661">
    <property type="entry name" value="HisK_dim/P_dom"/>
</dbReference>
<evidence type="ECO:0000259" key="12">
    <source>
        <dbReference type="PROSITE" id="PS50112"/>
    </source>
</evidence>
<name>A0ABW6I9J0_9CYAN</name>
<dbReference type="InterPro" id="IPR000644">
    <property type="entry name" value="CBS_dom"/>
</dbReference>
<evidence type="ECO:0000259" key="14">
    <source>
        <dbReference type="PROSITE" id="PS51371"/>
    </source>
</evidence>
<evidence type="ECO:0000256" key="7">
    <source>
        <dbReference type="ARBA" id="ARBA00023012"/>
    </source>
</evidence>
<evidence type="ECO:0000313" key="15">
    <source>
        <dbReference type="EMBL" id="MFE4104816.1"/>
    </source>
</evidence>
<dbReference type="SUPFAM" id="SSF55785">
    <property type="entry name" value="PYP-like sensor domain (PAS domain)"/>
    <property type="match status" value="4"/>
</dbReference>
<feature type="domain" description="PAS" evidence="12">
    <location>
        <begin position="830"/>
        <end position="883"/>
    </location>
</feature>
<dbReference type="PROSITE" id="PS51371">
    <property type="entry name" value="CBS"/>
    <property type="match status" value="3"/>
</dbReference>
<dbReference type="Pfam" id="PF02518">
    <property type="entry name" value="HATPase_c"/>
    <property type="match status" value="1"/>
</dbReference>
<reference evidence="15 16" key="1">
    <citation type="submission" date="2024-10" db="EMBL/GenBank/DDBJ databases">
        <authorList>
            <person name="Ratan Roy A."/>
            <person name="Morales Sandoval P.H."/>
            <person name="De Los Santos Villalobos S."/>
            <person name="Chakraborty S."/>
            <person name="Mukherjee J."/>
        </authorList>
    </citation>
    <scope>NUCLEOTIDE SEQUENCE [LARGE SCALE GENOMIC DNA]</scope>
    <source>
        <strain evidence="15 16">S1</strain>
    </source>
</reference>
<evidence type="ECO:0000259" key="13">
    <source>
        <dbReference type="PROSITE" id="PS50113"/>
    </source>
</evidence>
<feature type="domain" description="PAC" evidence="13">
    <location>
        <begin position="447"/>
        <end position="495"/>
    </location>
</feature>
<feature type="domain" description="CBS" evidence="14">
    <location>
        <begin position="173"/>
        <end position="236"/>
    </location>
</feature>
<dbReference type="InterPro" id="IPR001610">
    <property type="entry name" value="PAC"/>
</dbReference>
<dbReference type="InterPro" id="IPR052162">
    <property type="entry name" value="Sensor_kinase/Photoreceptor"/>
</dbReference>
<comment type="catalytic activity">
    <reaction evidence="1">
        <text>ATP + protein L-histidine = ADP + protein N-phospho-L-histidine.</text>
        <dbReference type="EC" id="2.7.13.3"/>
    </reaction>
</comment>
<dbReference type="SMART" id="SM00116">
    <property type="entry name" value="CBS"/>
    <property type="match status" value="4"/>
</dbReference>
<dbReference type="PANTHER" id="PTHR43304">
    <property type="entry name" value="PHYTOCHROME-LIKE PROTEIN CPH1"/>
    <property type="match status" value="1"/>
</dbReference>
<dbReference type="Gene3D" id="3.30.565.10">
    <property type="entry name" value="Histidine kinase-like ATPase, C-terminal domain"/>
    <property type="match status" value="1"/>
</dbReference>
<feature type="domain" description="PAC" evidence="13">
    <location>
        <begin position="570"/>
        <end position="622"/>
    </location>
</feature>
<dbReference type="InterPro" id="IPR013656">
    <property type="entry name" value="PAS_4"/>
</dbReference>
<feature type="domain" description="PAS" evidence="12">
    <location>
        <begin position="496"/>
        <end position="567"/>
    </location>
</feature>
<dbReference type="InterPro" id="IPR013655">
    <property type="entry name" value="PAS_fold_3"/>
</dbReference>
<dbReference type="SMART" id="SM00091">
    <property type="entry name" value="PAS"/>
    <property type="match status" value="4"/>
</dbReference>
<evidence type="ECO:0000259" key="10">
    <source>
        <dbReference type="PROSITE" id="PS50046"/>
    </source>
</evidence>
<dbReference type="EC" id="2.7.13.3" evidence="3"/>
<dbReference type="InterPro" id="IPR046342">
    <property type="entry name" value="CBS_dom_sf"/>
</dbReference>
<dbReference type="InterPro" id="IPR000700">
    <property type="entry name" value="PAS-assoc_C"/>
</dbReference>
<dbReference type="Pfam" id="PF08448">
    <property type="entry name" value="PAS_4"/>
    <property type="match status" value="2"/>
</dbReference>
<evidence type="ECO:0000256" key="5">
    <source>
        <dbReference type="ARBA" id="ARBA00022679"/>
    </source>
</evidence>
<dbReference type="InterPro" id="IPR003594">
    <property type="entry name" value="HATPase_dom"/>
</dbReference>
<dbReference type="SMART" id="SM00388">
    <property type="entry name" value="HisKA"/>
    <property type="match status" value="1"/>
</dbReference>
<dbReference type="InterPro" id="IPR036890">
    <property type="entry name" value="HATPase_C_sf"/>
</dbReference>
<feature type="domain" description="Phytochrome chromophore attachment site" evidence="10">
    <location>
        <begin position="642"/>
        <end position="781"/>
    </location>
</feature>
<gene>
    <name evidence="15" type="ORF">ACFVKH_00915</name>
</gene>
<feature type="domain" description="PAC" evidence="13">
    <location>
        <begin position="909"/>
        <end position="959"/>
    </location>
</feature>
<proteinExistence type="inferred from homology"/>
<dbReference type="InterPro" id="IPR005467">
    <property type="entry name" value="His_kinase_dom"/>
</dbReference>
<protein>
    <recommendedName>
        <fullName evidence="3">histidine kinase</fullName>
        <ecNumber evidence="3">2.7.13.3</ecNumber>
    </recommendedName>
</protein>
<evidence type="ECO:0000259" key="11">
    <source>
        <dbReference type="PROSITE" id="PS50109"/>
    </source>
</evidence>
<keyword evidence="5" id="KW-0808">Transferase</keyword>
<dbReference type="CDD" id="cd00082">
    <property type="entry name" value="HisKA"/>
    <property type="match status" value="1"/>
</dbReference>
<comment type="similarity">
    <text evidence="2">In the N-terminal section; belongs to the phytochrome family.</text>
</comment>
<dbReference type="InterPro" id="IPR003018">
    <property type="entry name" value="GAF"/>
</dbReference>
<evidence type="ECO:0000256" key="1">
    <source>
        <dbReference type="ARBA" id="ARBA00000085"/>
    </source>
</evidence>
<dbReference type="Pfam" id="PF08447">
    <property type="entry name" value="PAS_3"/>
    <property type="match status" value="1"/>
</dbReference>
<evidence type="ECO:0000256" key="4">
    <source>
        <dbReference type="ARBA" id="ARBA00022553"/>
    </source>
</evidence>
<dbReference type="Gene3D" id="1.10.287.130">
    <property type="match status" value="1"/>
</dbReference>
<dbReference type="Proteomes" id="UP001600165">
    <property type="component" value="Unassembled WGS sequence"/>
</dbReference>
<dbReference type="InterPro" id="IPR000014">
    <property type="entry name" value="PAS"/>
</dbReference>
<dbReference type="PANTHER" id="PTHR43304:SF1">
    <property type="entry name" value="PAC DOMAIN-CONTAINING PROTEIN"/>
    <property type="match status" value="1"/>
</dbReference>
<keyword evidence="6" id="KW-0418">Kinase</keyword>
<evidence type="ECO:0000256" key="2">
    <source>
        <dbReference type="ARBA" id="ARBA00006402"/>
    </source>
</evidence>
<dbReference type="CDD" id="cd16922">
    <property type="entry name" value="HATPase_EvgS-ArcB-TorS-like"/>
    <property type="match status" value="1"/>
</dbReference>
<dbReference type="Pfam" id="PF01590">
    <property type="entry name" value="GAF"/>
    <property type="match status" value="1"/>
</dbReference>
<dbReference type="InterPro" id="IPR029016">
    <property type="entry name" value="GAF-like_dom_sf"/>
</dbReference>
<dbReference type="InterPro" id="IPR035965">
    <property type="entry name" value="PAS-like_dom_sf"/>
</dbReference>
<dbReference type="CDD" id="cd00130">
    <property type="entry name" value="PAS"/>
    <property type="match status" value="4"/>
</dbReference>
<dbReference type="InterPro" id="IPR016132">
    <property type="entry name" value="Phyto_chromo_attachment"/>
</dbReference>
<dbReference type="Pfam" id="PF00571">
    <property type="entry name" value="CBS"/>
    <property type="match status" value="3"/>
</dbReference>
<dbReference type="RefSeq" id="WP_377960456.1">
    <property type="nucleotide sequence ID" value="NZ_JBHZOL010000004.1"/>
</dbReference>
<dbReference type="PRINTS" id="PR00344">
    <property type="entry name" value="BCTRLSENSOR"/>
</dbReference>